<name>A0A414I910_9FIRM</name>
<gene>
    <name evidence="2" type="ORF">DW767_07885</name>
</gene>
<organism evidence="2 3">
    <name type="scientific">Blautia obeum</name>
    <dbReference type="NCBI Taxonomy" id="40520"/>
    <lineage>
        <taxon>Bacteria</taxon>
        <taxon>Bacillati</taxon>
        <taxon>Bacillota</taxon>
        <taxon>Clostridia</taxon>
        <taxon>Lachnospirales</taxon>
        <taxon>Lachnospiraceae</taxon>
        <taxon>Blautia</taxon>
    </lineage>
</organism>
<evidence type="ECO:0000256" key="1">
    <source>
        <dbReference type="SAM" id="MobiDB-lite"/>
    </source>
</evidence>
<accession>A0A414I910</accession>
<feature type="compositionally biased region" description="Basic and acidic residues" evidence="1">
    <location>
        <begin position="30"/>
        <end position="41"/>
    </location>
</feature>
<reference evidence="2 3" key="1">
    <citation type="submission" date="2018-08" db="EMBL/GenBank/DDBJ databases">
        <title>A genome reference for cultivated species of the human gut microbiota.</title>
        <authorList>
            <person name="Zou Y."/>
            <person name="Xue W."/>
            <person name="Luo G."/>
        </authorList>
    </citation>
    <scope>NUCLEOTIDE SEQUENCE [LARGE SCALE GENOMIC DNA]</scope>
    <source>
        <strain evidence="2 3">AM29-25AC</strain>
    </source>
</reference>
<feature type="region of interest" description="Disordered" evidence="1">
    <location>
        <begin position="174"/>
        <end position="255"/>
    </location>
</feature>
<sequence>MSEQLKQELEADTDRLETGTVAGSETIGEQEEKPTEGKLEAQEGDESKEEDTVPMGKASLADVVSGIPAPTKEEVEAAEAENAKPVKQKAREKLEAEKKKATQKNFADPVITYLMKRCEEDQGLAEDVMQEGKTWNKCFSYIVEQARKQSNGRSAAVEDQVVYEWAEDYYHKYEKPEPVKKEKGKKPVITKKSVTPTKTTKKITDNKKKSQETKDKPQISEKPVKKDAASKQRKTEKTSTKSRELSGQMSLFDLL</sequence>
<dbReference type="EMBL" id="QSJW01000004">
    <property type="protein sequence ID" value="RHE13261.1"/>
    <property type="molecule type" value="Genomic_DNA"/>
</dbReference>
<evidence type="ECO:0008006" key="4">
    <source>
        <dbReference type="Google" id="ProtNLM"/>
    </source>
</evidence>
<feature type="region of interest" description="Disordered" evidence="1">
    <location>
        <begin position="1"/>
        <end position="102"/>
    </location>
</feature>
<evidence type="ECO:0000313" key="2">
    <source>
        <dbReference type="EMBL" id="RHE13261.1"/>
    </source>
</evidence>
<dbReference type="Proteomes" id="UP000284644">
    <property type="component" value="Unassembled WGS sequence"/>
</dbReference>
<feature type="compositionally biased region" description="Basic and acidic residues" evidence="1">
    <location>
        <begin position="202"/>
        <end position="244"/>
    </location>
</feature>
<dbReference type="InterPro" id="IPR025624">
    <property type="entry name" value="PcfK"/>
</dbReference>
<dbReference type="Pfam" id="PF14058">
    <property type="entry name" value="PcfK"/>
    <property type="match status" value="1"/>
</dbReference>
<protein>
    <recommendedName>
        <fullName evidence="4">PcfK-like protein</fullName>
    </recommendedName>
</protein>
<feature type="compositionally biased region" description="Basic and acidic residues" evidence="1">
    <location>
        <begin position="1"/>
        <end position="17"/>
    </location>
</feature>
<evidence type="ECO:0000313" key="3">
    <source>
        <dbReference type="Proteomes" id="UP000284644"/>
    </source>
</evidence>
<feature type="compositionally biased region" description="Basic and acidic residues" evidence="1">
    <location>
        <begin position="71"/>
        <end position="100"/>
    </location>
</feature>
<comment type="caution">
    <text evidence="2">The sequence shown here is derived from an EMBL/GenBank/DDBJ whole genome shotgun (WGS) entry which is preliminary data.</text>
</comment>
<proteinExistence type="predicted"/>
<dbReference type="RefSeq" id="WP_118045299.1">
    <property type="nucleotide sequence ID" value="NZ_QSJW01000004.1"/>
</dbReference>
<dbReference type="AlphaFoldDB" id="A0A414I910"/>